<evidence type="ECO:0000256" key="2">
    <source>
        <dbReference type="ARBA" id="ARBA00022801"/>
    </source>
</evidence>
<reference evidence="5 6" key="1">
    <citation type="journal article" date="2010" name="J. Bacteriol.">
        <title>Complete genome sequence of the thermophilic, obligately chemolithoautotrophic hydrogen-oxidizing bacterium Hydrogenobacter thermophilus TK-6.</title>
        <authorList>
            <person name="Arai H."/>
            <person name="Kanbe H."/>
            <person name="Ishii M."/>
            <person name="Igarashi Y."/>
        </authorList>
    </citation>
    <scope>NUCLEOTIDE SEQUENCE [LARGE SCALE GENOMIC DNA]</scope>
    <source>
        <strain evidence="6">DSM 6534 / IAM 12695 / TK-6 [Tokyo]</strain>
    </source>
</reference>
<keyword evidence="3 5" id="KW-0269">Exonuclease</keyword>
<dbReference type="Pfam" id="PF00929">
    <property type="entry name" value="RNase_T"/>
    <property type="match status" value="1"/>
</dbReference>
<feature type="domain" description="Exonuclease" evidence="4">
    <location>
        <begin position="41"/>
        <end position="205"/>
    </location>
</feature>
<evidence type="ECO:0000256" key="3">
    <source>
        <dbReference type="ARBA" id="ARBA00022839"/>
    </source>
</evidence>
<dbReference type="OrthoDB" id="9776650at2"/>
<dbReference type="CDD" id="cd06127">
    <property type="entry name" value="DEDDh"/>
    <property type="match status" value="1"/>
</dbReference>
<dbReference type="GO" id="GO:0006259">
    <property type="term" value="P:DNA metabolic process"/>
    <property type="evidence" value="ECO:0007669"/>
    <property type="project" value="UniProtKB-ARBA"/>
</dbReference>
<dbReference type="SMART" id="SM00479">
    <property type="entry name" value="EXOIII"/>
    <property type="match status" value="1"/>
</dbReference>
<dbReference type="GO" id="GO:0005829">
    <property type="term" value="C:cytosol"/>
    <property type="evidence" value="ECO:0007669"/>
    <property type="project" value="TreeGrafter"/>
</dbReference>
<dbReference type="eggNOG" id="COG0847">
    <property type="taxonomic scope" value="Bacteria"/>
</dbReference>
<dbReference type="InterPro" id="IPR036397">
    <property type="entry name" value="RNaseH_sf"/>
</dbReference>
<accession>D3DJK6</accession>
<dbReference type="SUPFAM" id="SSF53098">
    <property type="entry name" value="Ribonuclease H-like"/>
    <property type="match status" value="1"/>
</dbReference>
<organism evidence="5 6">
    <name type="scientific">Hydrogenobacter thermophilus (strain DSM 6534 / IAM 12695 / TK-6)</name>
    <dbReference type="NCBI Taxonomy" id="608538"/>
    <lineage>
        <taxon>Bacteria</taxon>
        <taxon>Pseudomonadati</taxon>
        <taxon>Aquificota</taxon>
        <taxon>Aquificia</taxon>
        <taxon>Aquificales</taxon>
        <taxon>Aquificaceae</taxon>
        <taxon>Hydrogenobacter</taxon>
    </lineage>
</organism>
<dbReference type="PANTHER" id="PTHR30231">
    <property type="entry name" value="DNA POLYMERASE III SUBUNIT EPSILON"/>
    <property type="match status" value="1"/>
</dbReference>
<dbReference type="KEGG" id="hth:HTH_1559"/>
<dbReference type="KEGG" id="hte:Hydth_1547"/>
<proteinExistence type="predicted"/>
<dbReference type="AlphaFoldDB" id="D3DJK6"/>
<evidence type="ECO:0000313" key="5">
    <source>
        <dbReference type="EMBL" id="BAI70008.1"/>
    </source>
</evidence>
<dbReference type="STRING" id="608538.HTH_1559"/>
<sequence>MFYYPDFLNRCIRHAYKNIHGEKFYACNWDVDIKAKIKDTTFVVCDTETTGLDLKKDEPIAIGALKVKDLCIDLSQSFYRLIKPQTPPKRSSIEVHGITPSDLDIAKEREEVSKEFLEFSRGSLLVGYFFYIDLVMLKKLLKSFCSVPFVPYSLDVLDLYKSEKHISLDEMLSLFDLPSSSHHSALEDAYMTALVFLKLIKPYENRRLKDLPIKVW</sequence>
<evidence type="ECO:0000313" key="6">
    <source>
        <dbReference type="Proteomes" id="UP000002574"/>
    </source>
</evidence>
<dbReference type="RefSeq" id="WP_012964188.1">
    <property type="nucleotide sequence ID" value="NC_013799.1"/>
</dbReference>
<keyword evidence="2" id="KW-0378">Hydrolase</keyword>
<dbReference type="InterPro" id="IPR013520">
    <property type="entry name" value="Ribonucl_H"/>
</dbReference>
<protein>
    <submittedName>
        <fullName evidence="5">Exonuclease</fullName>
    </submittedName>
</protein>
<name>D3DJK6_HYDTT</name>
<keyword evidence="1" id="KW-0540">Nuclease</keyword>
<dbReference type="PANTHER" id="PTHR30231:SF4">
    <property type="entry name" value="PROTEIN NEN2"/>
    <property type="match status" value="1"/>
</dbReference>
<dbReference type="Gene3D" id="1.20.5.140">
    <property type="match status" value="1"/>
</dbReference>
<evidence type="ECO:0000256" key="1">
    <source>
        <dbReference type="ARBA" id="ARBA00022722"/>
    </source>
</evidence>
<dbReference type="EMBL" id="AP011112">
    <property type="protein sequence ID" value="BAI70008.1"/>
    <property type="molecule type" value="Genomic_DNA"/>
</dbReference>
<dbReference type="Proteomes" id="UP000002574">
    <property type="component" value="Chromosome"/>
</dbReference>
<keyword evidence="6" id="KW-1185">Reference proteome</keyword>
<dbReference type="InterPro" id="IPR012337">
    <property type="entry name" value="RNaseH-like_sf"/>
</dbReference>
<gene>
    <name evidence="5" type="ordered locus">HTH_1559</name>
</gene>
<dbReference type="GO" id="GO:0003676">
    <property type="term" value="F:nucleic acid binding"/>
    <property type="evidence" value="ECO:0007669"/>
    <property type="project" value="InterPro"/>
</dbReference>
<dbReference type="GO" id="GO:0008408">
    <property type="term" value="F:3'-5' exonuclease activity"/>
    <property type="evidence" value="ECO:0007669"/>
    <property type="project" value="TreeGrafter"/>
</dbReference>
<evidence type="ECO:0000259" key="4">
    <source>
        <dbReference type="SMART" id="SM00479"/>
    </source>
</evidence>
<dbReference type="Gene3D" id="3.30.420.10">
    <property type="entry name" value="Ribonuclease H-like superfamily/Ribonuclease H"/>
    <property type="match status" value="1"/>
</dbReference>